<evidence type="ECO:0000313" key="20">
    <source>
        <dbReference type="EMBL" id="SFK93867.1"/>
    </source>
</evidence>
<keyword evidence="13 19" id="KW-1133">Transmembrane helix</keyword>
<proteinExistence type="inferred from homology"/>
<gene>
    <name evidence="20" type="ORF">SAMN05192579_109106</name>
</gene>
<keyword evidence="16" id="KW-0594">Phospholipid biosynthesis</keyword>
<evidence type="ECO:0000256" key="1">
    <source>
        <dbReference type="ARBA" id="ARBA00001698"/>
    </source>
</evidence>
<keyword evidence="9" id="KW-0444">Lipid biosynthesis</keyword>
<feature type="transmembrane region" description="Helical" evidence="19">
    <location>
        <begin position="207"/>
        <end position="227"/>
    </location>
</feature>
<dbReference type="GO" id="GO:0016024">
    <property type="term" value="P:CDP-diacylglycerol biosynthetic process"/>
    <property type="evidence" value="ECO:0007669"/>
    <property type="project" value="UniProtKB-UniPathway"/>
</dbReference>
<protein>
    <recommendedName>
        <fullName evidence="7 18">Phosphatidate cytidylyltransferase</fullName>
        <ecNumber evidence="6 18">2.7.7.41</ecNumber>
    </recommendedName>
</protein>
<dbReference type="PROSITE" id="PS01315">
    <property type="entry name" value="CDS"/>
    <property type="match status" value="1"/>
</dbReference>
<comment type="pathway">
    <text evidence="4">Lipid metabolism.</text>
</comment>
<feature type="transmembrane region" description="Helical" evidence="19">
    <location>
        <begin position="6"/>
        <end position="39"/>
    </location>
</feature>
<dbReference type="Proteomes" id="UP000198725">
    <property type="component" value="Unassembled WGS sequence"/>
</dbReference>
<evidence type="ECO:0000256" key="19">
    <source>
        <dbReference type="SAM" id="Phobius"/>
    </source>
</evidence>
<evidence type="ECO:0000256" key="7">
    <source>
        <dbReference type="ARBA" id="ARBA00019373"/>
    </source>
</evidence>
<dbReference type="EC" id="2.7.7.41" evidence="6 18"/>
<feature type="transmembrane region" description="Helical" evidence="19">
    <location>
        <begin position="254"/>
        <end position="272"/>
    </location>
</feature>
<evidence type="ECO:0000256" key="16">
    <source>
        <dbReference type="ARBA" id="ARBA00023209"/>
    </source>
</evidence>
<dbReference type="GO" id="GO:0004605">
    <property type="term" value="F:phosphatidate cytidylyltransferase activity"/>
    <property type="evidence" value="ECO:0007669"/>
    <property type="project" value="UniProtKB-EC"/>
</dbReference>
<evidence type="ECO:0000256" key="13">
    <source>
        <dbReference type="ARBA" id="ARBA00022989"/>
    </source>
</evidence>
<keyword evidence="17" id="KW-1208">Phospholipid metabolism</keyword>
<dbReference type="RefSeq" id="WP_092703991.1">
    <property type="nucleotide sequence ID" value="NZ_FOSR01000009.1"/>
</dbReference>
<keyword evidence="21" id="KW-1185">Reference proteome</keyword>
<feature type="transmembrane region" description="Helical" evidence="19">
    <location>
        <begin position="51"/>
        <end position="70"/>
    </location>
</feature>
<accession>A0A1I4DNE9</accession>
<evidence type="ECO:0000256" key="4">
    <source>
        <dbReference type="ARBA" id="ARBA00005189"/>
    </source>
</evidence>
<feature type="transmembrane region" description="Helical" evidence="19">
    <location>
        <begin position="137"/>
        <end position="159"/>
    </location>
</feature>
<organism evidence="20 21">
    <name type="scientific">Rhodanobacter glycinis</name>
    <dbReference type="NCBI Taxonomy" id="582702"/>
    <lineage>
        <taxon>Bacteria</taxon>
        <taxon>Pseudomonadati</taxon>
        <taxon>Pseudomonadota</taxon>
        <taxon>Gammaproteobacteria</taxon>
        <taxon>Lysobacterales</taxon>
        <taxon>Rhodanobacteraceae</taxon>
        <taxon>Rhodanobacter</taxon>
    </lineage>
</organism>
<keyword evidence="14" id="KW-0443">Lipid metabolism</keyword>
<keyword evidence="10 18" id="KW-0808">Transferase</keyword>
<evidence type="ECO:0000256" key="6">
    <source>
        <dbReference type="ARBA" id="ARBA00012487"/>
    </source>
</evidence>
<keyword evidence="15 19" id="KW-0472">Membrane</keyword>
<evidence type="ECO:0000256" key="8">
    <source>
        <dbReference type="ARBA" id="ARBA00022475"/>
    </source>
</evidence>
<keyword evidence="11 18" id="KW-0812">Transmembrane</keyword>
<comment type="subcellular location">
    <subcellularLocation>
        <location evidence="2">Cell membrane</location>
        <topology evidence="2">Multi-pass membrane protein</topology>
    </subcellularLocation>
</comment>
<dbReference type="EMBL" id="FOSR01000009">
    <property type="protein sequence ID" value="SFK93867.1"/>
    <property type="molecule type" value="Genomic_DNA"/>
</dbReference>
<dbReference type="InterPro" id="IPR000374">
    <property type="entry name" value="PC_trans"/>
</dbReference>
<evidence type="ECO:0000256" key="9">
    <source>
        <dbReference type="ARBA" id="ARBA00022516"/>
    </source>
</evidence>
<comment type="pathway">
    <text evidence="3 18">Phospholipid metabolism; CDP-diacylglycerol biosynthesis; CDP-diacylglycerol from sn-glycerol 3-phosphate: step 3/3.</text>
</comment>
<evidence type="ECO:0000256" key="11">
    <source>
        <dbReference type="ARBA" id="ARBA00022692"/>
    </source>
</evidence>
<dbReference type="Pfam" id="PF01148">
    <property type="entry name" value="CTP_transf_1"/>
    <property type="match status" value="1"/>
</dbReference>
<evidence type="ECO:0000256" key="5">
    <source>
        <dbReference type="ARBA" id="ARBA00010185"/>
    </source>
</evidence>
<reference evidence="21" key="1">
    <citation type="submission" date="2016-10" db="EMBL/GenBank/DDBJ databases">
        <authorList>
            <person name="Varghese N."/>
            <person name="Submissions S."/>
        </authorList>
    </citation>
    <scope>NUCLEOTIDE SEQUENCE [LARGE SCALE GENOMIC DNA]</scope>
    <source>
        <strain evidence="21">MO64</strain>
    </source>
</reference>
<sequence>MLIQRIIAAAILAPLVVLIVLLASNGVFALIAALAFLGAGWEWTRLAGLKSVATRGTMLVVLAIVFALIWRLRSPALWSLLLVAGVAWWLLACGWLRHFAFGAAPTGENRNIKLLAGAFVIVPAWVALVQIHDENHVHGHIWALLALLIVWAADIGAYFSGRQFGRRKLAPQISPGKTWAGAWGALVAGVLVLLIGGWLLGVRGAPMLGLAVLAVVTVAASIVGDLLESLMKRHAQMKDSGSLIPGHGGLMDRLDSVFAALPVFALGLLLLGL</sequence>
<dbReference type="GO" id="GO:0005886">
    <property type="term" value="C:plasma membrane"/>
    <property type="evidence" value="ECO:0007669"/>
    <property type="project" value="UniProtKB-SubCell"/>
</dbReference>
<evidence type="ECO:0000256" key="3">
    <source>
        <dbReference type="ARBA" id="ARBA00005119"/>
    </source>
</evidence>
<comment type="catalytic activity">
    <reaction evidence="1 18">
        <text>a 1,2-diacyl-sn-glycero-3-phosphate + CTP + H(+) = a CDP-1,2-diacyl-sn-glycerol + diphosphate</text>
        <dbReference type="Rhea" id="RHEA:16229"/>
        <dbReference type="ChEBI" id="CHEBI:15378"/>
        <dbReference type="ChEBI" id="CHEBI:33019"/>
        <dbReference type="ChEBI" id="CHEBI:37563"/>
        <dbReference type="ChEBI" id="CHEBI:58332"/>
        <dbReference type="ChEBI" id="CHEBI:58608"/>
        <dbReference type="EC" id="2.7.7.41"/>
    </reaction>
</comment>
<evidence type="ECO:0000256" key="18">
    <source>
        <dbReference type="RuleBase" id="RU003938"/>
    </source>
</evidence>
<evidence type="ECO:0000313" key="21">
    <source>
        <dbReference type="Proteomes" id="UP000198725"/>
    </source>
</evidence>
<feature type="transmembrane region" description="Helical" evidence="19">
    <location>
        <begin position="180"/>
        <end position="201"/>
    </location>
</feature>
<keyword evidence="12 18" id="KW-0548">Nucleotidyltransferase</keyword>
<feature type="transmembrane region" description="Helical" evidence="19">
    <location>
        <begin position="76"/>
        <end position="100"/>
    </location>
</feature>
<dbReference type="AlphaFoldDB" id="A0A1I4DNE9"/>
<name>A0A1I4DNE9_9GAMM</name>
<evidence type="ECO:0000256" key="12">
    <source>
        <dbReference type="ARBA" id="ARBA00022695"/>
    </source>
</evidence>
<dbReference type="UniPathway" id="UPA00557">
    <property type="reaction ID" value="UER00614"/>
</dbReference>
<evidence type="ECO:0000256" key="17">
    <source>
        <dbReference type="ARBA" id="ARBA00023264"/>
    </source>
</evidence>
<comment type="similarity">
    <text evidence="5 18">Belongs to the CDS family.</text>
</comment>
<evidence type="ECO:0000256" key="10">
    <source>
        <dbReference type="ARBA" id="ARBA00022679"/>
    </source>
</evidence>
<keyword evidence="8" id="KW-1003">Cell membrane</keyword>
<evidence type="ECO:0000256" key="2">
    <source>
        <dbReference type="ARBA" id="ARBA00004651"/>
    </source>
</evidence>
<feature type="transmembrane region" description="Helical" evidence="19">
    <location>
        <begin position="112"/>
        <end position="131"/>
    </location>
</feature>
<dbReference type="PANTHER" id="PTHR46382:SF1">
    <property type="entry name" value="PHOSPHATIDATE CYTIDYLYLTRANSFERASE"/>
    <property type="match status" value="1"/>
</dbReference>
<dbReference type="PANTHER" id="PTHR46382">
    <property type="entry name" value="PHOSPHATIDATE CYTIDYLYLTRANSFERASE"/>
    <property type="match status" value="1"/>
</dbReference>
<evidence type="ECO:0000256" key="15">
    <source>
        <dbReference type="ARBA" id="ARBA00023136"/>
    </source>
</evidence>
<evidence type="ECO:0000256" key="14">
    <source>
        <dbReference type="ARBA" id="ARBA00023098"/>
    </source>
</evidence>